<organism evidence="3 4">
    <name type="scientific">Anaerostipes hadrus</name>
    <dbReference type="NCBI Taxonomy" id="649756"/>
    <lineage>
        <taxon>Bacteria</taxon>
        <taxon>Bacillati</taxon>
        <taxon>Bacillota</taxon>
        <taxon>Clostridia</taxon>
        <taxon>Lachnospirales</taxon>
        <taxon>Lachnospiraceae</taxon>
        <taxon>Anaerostipes</taxon>
    </lineage>
</organism>
<evidence type="ECO:0000256" key="1">
    <source>
        <dbReference type="SAM" id="Coils"/>
    </source>
</evidence>
<dbReference type="Pfam" id="PF13558">
    <property type="entry name" value="SbcC_Walker_B"/>
    <property type="match status" value="1"/>
</dbReference>
<feature type="coiled-coil region" evidence="1">
    <location>
        <begin position="846"/>
        <end position="873"/>
    </location>
</feature>
<dbReference type="EMBL" id="CP012098">
    <property type="protein sequence ID" value="AQP38232.1"/>
    <property type="molecule type" value="Genomic_DNA"/>
</dbReference>
<dbReference type="InterPro" id="IPR027417">
    <property type="entry name" value="P-loop_NTPase"/>
</dbReference>
<dbReference type="SUPFAM" id="SSF52540">
    <property type="entry name" value="P-loop containing nucleoside triphosphate hydrolases"/>
    <property type="match status" value="1"/>
</dbReference>
<dbReference type="Gene3D" id="3.40.50.300">
    <property type="entry name" value="P-loop containing nucleotide triphosphate hydrolases"/>
    <property type="match status" value="2"/>
</dbReference>
<feature type="coiled-coil region" evidence="1">
    <location>
        <begin position="744"/>
        <end position="771"/>
    </location>
</feature>
<feature type="coiled-coil region" evidence="1">
    <location>
        <begin position="447"/>
        <end position="488"/>
    </location>
</feature>
<feature type="compositionally biased region" description="Basic and acidic residues" evidence="2">
    <location>
        <begin position="304"/>
        <end position="338"/>
    </location>
</feature>
<feature type="region of interest" description="Disordered" evidence="2">
    <location>
        <begin position="304"/>
        <end position="340"/>
    </location>
</feature>
<keyword evidence="1" id="KW-0175">Coiled coil</keyword>
<proteinExistence type="predicted"/>
<dbReference type="NCBIfam" id="TIGR02680">
    <property type="entry name" value="TIGR02680 family protein"/>
    <property type="match status" value="1"/>
</dbReference>
<evidence type="ECO:0008006" key="5">
    <source>
        <dbReference type="Google" id="ProtNLM"/>
    </source>
</evidence>
<dbReference type="RefSeq" id="WP_077325109.1">
    <property type="nucleotide sequence ID" value="NZ_CP012098.1"/>
</dbReference>
<feature type="region of interest" description="Disordered" evidence="2">
    <location>
        <begin position="356"/>
        <end position="383"/>
    </location>
</feature>
<dbReference type="Proteomes" id="UP000188159">
    <property type="component" value="Chromosome"/>
</dbReference>
<dbReference type="InterPro" id="IPR013496">
    <property type="entry name" value="CHP02680"/>
</dbReference>
<sequence length="1373" mass="163005">MNNSRWKMNKIGLLDFWYYDDQEFYFLDGRMLLRGSNGSGKSVTMQSFIPLLLDGNMRPERLDPFGSRARKMENYLLEDGDERDERTGYLYMEFKRKDVENFLTIGIGLRARRGKKLDPWYFCITDGRRVGKDIFLYKDLKEKIAYSKMELRNRIGDGGRIFESQKEYAAYVNQVLFGFETMDEYREMLELLIQLRTPKLSKDFKPTVINDILGNSLQTLSEDDLRPMSEAIENMDGLKTNLDNLKESLEAAKQIEKVYDQYNQIVLYHKAAKYKKETVQYNKIKDQLKTLEITIKETKEKYEQELQHHEELSTEQSARQEERRSLEHNDATKLKEQEQALTKQISDLEQKIEEKQRQLEQKREKQIQNDDRLKRLQDEKEQSKEEIKDIFDEMEECISEAAFDEFDFMKDEFEKSEDEGFDFHAHRQILERYQQKIQDGIDVLEKERKAQDQYDEYLKKLDEFRAQRESAERGYHQYENQFQEIKEELTEKVYHWEKDTKLLKLEDEQLQAISRMIKGYIFGTDEGKIYEIVRHQKYIKEDQLRDQQRILTAHKEDIETQLKEKRAQLEEWQNKKDPEPQLSEEVYKNRELLKEYQIEAIPFYKAIDFADRLNDEQRNHLEEALYRMGVLNALIVEEEDRPRIESLDQGTCDTYIYGSVEHVKNNMLELLNIDNEENDILFYQKISNVLSSIGYISSNEKEASTWIHENGNFKMGILEGTITGNYQAKYIGAMSRERYRMEQEHLLEEICENLQHELDVKQEEIRQNNEQIILLHKEEETFPEFQDLKLAAKEFDQKEHILSMVEHQVKEQQEVVETSAKSLNAIHLEVQTICSGIYLAVRFDVFMKVKKSLAEYQNLLMKLQLEHQTYLNRLSDIKGKQEYAQDIEVDIDEILYDQGQAKRQCREIKVQRDLVIDQLSLTDYEEIRHQLDQCLERIAKLPAEIERSIVRSTSLRKDLERFKQDLEMKNIDQEQQAIIVGFLKDAFCKELKQGLVELDLKADIQTEEGIRQLSNMICKTYRDIAERRTQNDAFALIQENFQKNKVYLHEYFPTIHTMFDDILVPESLGEFQINRINITGKYRGVTIEFKKLVERLNVDVEEQARLLSDRDRELFEDILANTLSKKIRAKIQSSKRWVDNMNQLMESMQTSSGLKLSLKWKSKKAGKEEQLDTRKLVDILQKDYDIMREEEVLQLSQHFRSKIDEARKMSSESDGVQSFHSIMKDVLDYRKWFEFQLEYQKTGEKKRELTDRTFFTFSGGEKAMAMYVPLFSAVAAKYEGAREDAPRMISLDEAFAGVDEMNIKDMFRLMVEFEFDFMMNSQILWGDYETVPVIAVYQLIRPENVKYVTVISYVWNGKVRSLVDKIGDEIERG</sequence>
<name>A0A1Q2C3C2_ANAHA</name>
<accession>A0A1Q2C3C2</accession>
<evidence type="ECO:0000313" key="4">
    <source>
        <dbReference type="Proteomes" id="UP000188159"/>
    </source>
</evidence>
<evidence type="ECO:0000313" key="3">
    <source>
        <dbReference type="EMBL" id="AQP38232.1"/>
    </source>
</evidence>
<reference evidence="3 4" key="1">
    <citation type="journal article" date="2016" name="Sci. Rep.">
        <title>Accelerated dysbiosis of gut microbiota during aggravation of DSS-induced colitis by a butyrate-producing bacterium.</title>
        <authorList>
            <person name="Zhang Q."/>
            <person name="Wu Y."/>
            <person name="Wang J."/>
            <person name="Wu G."/>
            <person name="Long W."/>
            <person name="Xue Z."/>
            <person name="Wang L."/>
            <person name="Zhang X."/>
            <person name="Pang X."/>
            <person name="Zhao Y."/>
            <person name="Zhao L."/>
            <person name="Zhang C."/>
        </authorList>
    </citation>
    <scope>NUCLEOTIDE SEQUENCE [LARGE SCALE GENOMIC DNA]</scope>
    <source>
        <strain evidence="3 4">BPB5</strain>
    </source>
</reference>
<evidence type="ECO:0000256" key="2">
    <source>
        <dbReference type="SAM" id="MobiDB-lite"/>
    </source>
</evidence>
<gene>
    <name evidence="3" type="ORF">DO83_00350</name>
</gene>
<protein>
    <recommendedName>
        <fullName evidence="5">TIGR02680 family protein</fullName>
    </recommendedName>
</protein>